<organism evidence="1 2">
    <name type="scientific">Tatumella punctata</name>
    <dbReference type="NCBI Taxonomy" id="399969"/>
    <lineage>
        <taxon>Bacteria</taxon>
        <taxon>Pseudomonadati</taxon>
        <taxon>Pseudomonadota</taxon>
        <taxon>Gammaproteobacteria</taxon>
        <taxon>Enterobacterales</taxon>
        <taxon>Erwiniaceae</taxon>
        <taxon>Tatumella</taxon>
    </lineage>
</organism>
<dbReference type="InterPro" id="IPR006311">
    <property type="entry name" value="TAT_signal"/>
</dbReference>
<gene>
    <name evidence="1" type="ORF">ACFP73_01335</name>
</gene>
<reference evidence="2" key="1">
    <citation type="journal article" date="2019" name="Int. J. Syst. Evol. Microbiol.">
        <title>The Global Catalogue of Microorganisms (GCM) 10K type strain sequencing project: providing services to taxonomists for standard genome sequencing and annotation.</title>
        <authorList>
            <consortium name="The Broad Institute Genomics Platform"/>
            <consortium name="The Broad Institute Genome Sequencing Center for Infectious Disease"/>
            <person name="Wu L."/>
            <person name="Ma J."/>
        </authorList>
    </citation>
    <scope>NUCLEOTIDE SEQUENCE [LARGE SCALE GENOMIC DNA]</scope>
    <source>
        <strain evidence="2">CGMCC 4.1530</strain>
    </source>
</reference>
<evidence type="ECO:0000313" key="1">
    <source>
        <dbReference type="EMBL" id="MFC6360754.1"/>
    </source>
</evidence>
<dbReference type="InterPro" id="IPR024651">
    <property type="entry name" value="FAD-SLDH_ssu"/>
</dbReference>
<name>A0ABW1VIL2_9GAMM</name>
<proteinExistence type="predicted"/>
<accession>A0ABW1VIL2</accession>
<dbReference type="Proteomes" id="UP001596215">
    <property type="component" value="Unassembled WGS sequence"/>
</dbReference>
<comment type="caution">
    <text evidence="1">The sequence shown here is derived from an EMBL/GenBank/DDBJ whole genome shotgun (WGS) entry which is preliminary data.</text>
</comment>
<dbReference type="Pfam" id="PF12318">
    <property type="entry name" value="FAD-SLDH"/>
    <property type="match status" value="1"/>
</dbReference>
<protein>
    <submittedName>
        <fullName evidence="1">Sorbitol dehydrogenase family protein</fullName>
    </submittedName>
</protein>
<dbReference type="EMBL" id="JBHSUC010000001">
    <property type="protein sequence ID" value="MFC6360754.1"/>
    <property type="molecule type" value="Genomic_DNA"/>
</dbReference>
<dbReference type="RefSeq" id="WP_212706954.1">
    <property type="nucleotide sequence ID" value="NZ_BAAAFW010000059.1"/>
</dbReference>
<keyword evidence="2" id="KW-1185">Reference proteome</keyword>
<sequence>MNNNNKPDQRQQLSEQGLSRRRLLGQTSGLVATFAIGSAVAGATLSNSATAAPAPAPAAPDTRTLNQFMKTSRFLTGHHSLDLTMGERLYVAFADKNPQFTTQLAALNQWIADKQPADVEALQSQLQGQPLHDLMMSVIKGWYLGVTDDSHHAKVYGYQNALMYQVPRDGMVIPTYAHNGPDYWTADPPPVDRLLTF</sequence>
<evidence type="ECO:0000313" key="2">
    <source>
        <dbReference type="Proteomes" id="UP001596215"/>
    </source>
</evidence>
<dbReference type="PROSITE" id="PS51318">
    <property type="entry name" value="TAT"/>
    <property type="match status" value="1"/>
</dbReference>